<keyword evidence="4" id="KW-0328">Glycosyltransferase</keyword>
<dbReference type="Pfam" id="PF03155">
    <property type="entry name" value="Alg6_Alg8"/>
    <property type="match status" value="1"/>
</dbReference>
<organism evidence="11 12">
    <name type="scientific">Abeliophyllum distichum</name>
    <dbReference type="NCBI Taxonomy" id="126358"/>
    <lineage>
        <taxon>Eukaryota</taxon>
        <taxon>Viridiplantae</taxon>
        <taxon>Streptophyta</taxon>
        <taxon>Embryophyta</taxon>
        <taxon>Tracheophyta</taxon>
        <taxon>Spermatophyta</taxon>
        <taxon>Magnoliopsida</taxon>
        <taxon>eudicotyledons</taxon>
        <taxon>Gunneridae</taxon>
        <taxon>Pentapetalae</taxon>
        <taxon>asterids</taxon>
        <taxon>lamiids</taxon>
        <taxon>Lamiales</taxon>
        <taxon>Oleaceae</taxon>
        <taxon>Forsythieae</taxon>
        <taxon>Abeliophyllum</taxon>
    </lineage>
</organism>
<evidence type="ECO:0000256" key="8">
    <source>
        <dbReference type="ARBA" id="ARBA00022989"/>
    </source>
</evidence>
<gene>
    <name evidence="11" type="ORF">Adt_26986</name>
</gene>
<dbReference type="GO" id="GO:0005789">
    <property type="term" value="C:endoplasmic reticulum membrane"/>
    <property type="evidence" value="ECO:0007669"/>
    <property type="project" value="UniProtKB-SubCell"/>
</dbReference>
<evidence type="ECO:0000256" key="1">
    <source>
        <dbReference type="ARBA" id="ARBA00004477"/>
    </source>
</evidence>
<evidence type="ECO:0000313" key="12">
    <source>
        <dbReference type="Proteomes" id="UP001604336"/>
    </source>
</evidence>
<evidence type="ECO:0000256" key="5">
    <source>
        <dbReference type="ARBA" id="ARBA00022679"/>
    </source>
</evidence>
<accession>A0ABD1RSG4</accession>
<sequence>MWFGFSSHFSESKAGKASSLVLGKDDKLRSPNANRDVKFVFGWYGKAYLLGLFVVEIWGQFLHPIIFGNRLPFLSLMMISIYCAIEMTYSWIWQLGYIVKSR</sequence>
<evidence type="ECO:0000256" key="7">
    <source>
        <dbReference type="ARBA" id="ARBA00022824"/>
    </source>
</evidence>
<comment type="pathway">
    <text evidence="2">Protein modification; protein glycosylation.</text>
</comment>
<evidence type="ECO:0000313" key="11">
    <source>
        <dbReference type="EMBL" id="KAL2491358.1"/>
    </source>
</evidence>
<keyword evidence="7" id="KW-0256">Endoplasmic reticulum</keyword>
<feature type="transmembrane region" description="Helical" evidence="10">
    <location>
        <begin position="73"/>
        <end position="92"/>
    </location>
</feature>
<evidence type="ECO:0000256" key="10">
    <source>
        <dbReference type="SAM" id="Phobius"/>
    </source>
</evidence>
<evidence type="ECO:0000256" key="2">
    <source>
        <dbReference type="ARBA" id="ARBA00004922"/>
    </source>
</evidence>
<comment type="caution">
    <text evidence="11">The sequence shown here is derived from an EMBL/GenBank/DDBJ whole genome shotgun (WGS) entry which is preliminary data.</text>
</comment>
<dbReference type="EMBL" id="JBFOLK010000008">
    <property type="protein sequence ID" value="KAL2491358.1"/>
    <property type="molecule type" value="Genomic_DNA"/>
</dbReference>
<keyword evidence="5" id="KW-0808">Transferase</keyword>
<dbReference type="AlphaFoldDB" id="A0ABD1RSG4"/>
<evidence type="ECO:0000256" key="6">
    <source>
        <dbReference type="ARBA" id="ARBA00022692"/>
    </source>
</evidence>
<reference evidence="12" key="1">
    <citation type="submission" date="2024-07" db="EMBL/GenBank/DDBJ databases">
        <title>Two chromosome-level genome assemblies of Korean endemic species Abeliophyllum distichum and Forsythia ovata (Oleaceae).</title>
        <authorList>
            <person name="Jang H."/>
        </authorList>
    </citation>
    <scope>NUCLEOTIDE SEQUENCE [LARGE SCALE GENOMIC DNA]</scope>
</reference>
<keyword evidence="8 10" id="KW-1133">Transmembrane helix</keyword>
<dbReference type="GO" id="GO:0016757">
    <property type="term" value="F:glycosyltransferase activity"/>
    <property type="evidence" value="ECO:0007669"/>
    <property type="project" value="UniProtKB-KW"/>
</dbReference>
<evidence type="ECO:0000256" key="3">
    <source>
        <dbReference type="ARBA" id="ARBA00008715"/>
    </source>
</evidence>
<evidence type="ECO:0000256" key="9">
    <source>
        <dbReference type="ARBA" id="ARBA00023136"/>
    </source>
</evidence>
<comment type="similarity">
    <text evidence="3">Belongs to the ALG6/ALG8 glucosyltransferase family.</text>
</comment>
<name>A0ABD1RSG4_9LAMI</name>
<feature type="transmembrane region" description="Helical" evidence="10">
    <location>
        <begin position="47"/>
        <end position="67"/>
    </location>
</feature>
<evidence type="ECO:0000256" key="4">
    <source>
        <dbReference type="ARBA" id="ARBA00022676"/>
    </source>
</evidence>
<keyword evidence="6 10" id="KW-0812">Transmembrane</keyword>
<dbReference type="InterPro" id="IPR004856">
    <property type="entry name" value="Glyco_trans_ALG6/ALG8"/>
</dbReference>
<keyword evidence="9 10" id="KW-0472">Membrane</keyword>
<protein>
    <submittedName>
        <fullName evidence="11">Dolichyl pyrophosphate Glc1Man9GlcNAc2 alpha-1</fullName>
    </submittedName>
</protein>
<proteinExistence type="inferred from homology"/>
<comment type="subcellular location">
    <subcellularLocation>
        <location evidence="1">Endoplasmic reticulum membrane</location>
        <topology evidence="1">Multi-pass membrane protein</topology>
    </subcellularLocation>
</comment>
<dbReference type="Proteomes" id="UP001604336">
    <property type="component" value="Unassembled WGS sequence"/>
</dbReference>
<keyword evidence="12" id="KW-1185">Reference proteome</keyword>